<reference evidence="2" key="1">
    <citation type="submission" date="2015-01" db="EMBL/GenBank/DDBJ databases">
        <title>Flavisolibacter sp./LCS9/ whole genome sequencing.</title>
        <authorList>
            <person name="Kim M.K."/>
            <person name="Srinivasan S."/>
            <person name="Lee J.-J."/>
        </authorList>
    </citation>
    <scope>NUCLEOTIDE SEQUENCE [LARGE SCALE GENOMIC DNA]</scope>
    <source>
        <strain evidence="2">LCS9</strain>
    </source>
</reference>
<dbReference type="AlphaFoldDB" id="A0A172TS20"/>
<dbReference type="STRING" id="1492898.SY85_04570"/>
<dbReference type="Gene3D" id="2.20.110.10">
    <property type="entry name" value="Histone H3 K4-specific methyltransferase SET7/9 N-terminal domain"/>
    <property type="match status" value="1"/>
</dbReference>
<organism evidence="1 2">
    <name type="scientific">Flavisolibacter tropicus</name>
    <dbReference type="NCBI Taxonomy" id="1492898"/>
    <lineage>
        <taxon>Bacteria</taxon>
        <taxon>Pseudomonadati</taxon>
        <taxon>Bacteroidota</taxon>
        <taxon>Chitinophagia</taxon>
        <taxon>Chitinophagales</taxon>
        <taxon>Chitinophagaceae</taxon>
        <taxon>Flavisolibacter</taxon>
    </lineage>
</organism>
<sequence length="236" mass="27358">MKQNLLLLILILPVLSFAQELKLVRNKLSYSLTENYYVLWSNKKVKHGSYKVVDDKNRVLVKGNYNNAVKDGIWEYYNDNGTLTQKYDFSNSLLLQFSGDSLSIVKSSYELFNKPQKDDVIDVPYKIGGDFYLLSLLYSQKNIPQDIVKDKLNVVMTYILTISEKGKLEDWTAIYKGEYFDQTVHESVKNLPADAYEFNPAMVNNVPVKSKLIYTVNLNYDMIQVPRMNYIVTQKN</sequence>
<dbReference type="Proteomes" id="UP000077177">
    <property type="component" value="Chromosome"/>
</dbReference>
<evidence type="ECO:0000313" key="2">
    <source>
        <dbReference type="Proteomes" id="UP000077177"/>
    </source>
</evidence>
<dbReference type="EMBL" id="CP011390">
    <property type="protein sequence ID" value="ANE49871.1"/>
    <property type="molecule type" value="Genomic_DNA"/>
</dbReference>
<dbReference type="KEGG" id="fla:SY85_04570"/>
<dbReference type="RefSeq" id="WP_066402014.1">
    <property type="nucleotide sequence ID" value="NZ_CP011390.1"/>
</dbReference>
<accession>A0A172TS20</accession>
<name>A0A172TS20_9BACT</name>
<dbReference type="OrthoDB" id="1039448at2"/>
<proteinExistence type="predicted"/>
<evidence type="ECO:0000313" key="1">
    <source>
        <dbReference type="EMBL" id="ANE49871.1"/>
    </source>
</evidence>
<dbReference type="SUPFAM" id="SSF82185">
    <property type="entry name" value="Histone H3 K4-specific methyltransferase SET7/9 N-terminal domain"/>
    <property type="match status" value="1"/>
</dbReference>
<keyword evidence="2" id="KW-1185">Reference proteome</keyword>
<protein>
    <submittedName>
        <fullName evidence="1">Uncharacterized protein</fullName>
    </submittedName>
</protein>
<reference evidence="1 2" key="2">
    <citation type="journal article" date="2016" name="Int. J. Syst. Evol. Microbiol.">
        <title>Flavisolibacter tropicus sp. nov., isolated from tropical soil.</title>
        <authorList>
            <person name="Lee J.J."/>
            <person name="Kang M.S."/>
            <person name="Kim G.S."/>
            <person name="Lee C.S."/>
            <person name="Lim S."/>
            <person name="Lee J."/>
            <person name="Roh S.H."/>
            <person name="Kang H."/>
            <person name="Ha J.M."/>
            <person name="Bae S."/>
            <person name="Jung H.Y."/>
            <person name="Kim M.K."/>
        </authorList>
    </citation>
    <scope>NUCLEOTIDE SEQUENCE [LARGE SCALE GENOMIC DNA]</scope>
    <source>
        <strain evidence="1 2">LCS9</strain>
    </source>
</reference>
<gene>
    <name evidence="1" type="ORF">SY85_04570</name>
</gene>